<evidence type="ECO:0000256" key="7">
    <source>
        <dbReference type="ARBA" id="ARBA00022840"/>
    </source>
</evidence>
<dbReference type="RefSeq" id="WP_264842109.1">
    <property type="nucleotide sequence ID" value="NZ_AP025628.1"/>
</dbReference>
<keyword evidence="5 10" id="KW-0548">Nucleotidyltransferase</keyword>
<gene>
    <name evidence="10 12" type="primary">nadD</name>
    <name evidence="12" type="ORF">caldi_25510</name>
</gene>
<evidence type="ECO:0000256" key="9">
    <source>
        <dbReference type="ARBA" id="ARBA00048721"/>
    </source>
</evidence>
<dbReference type="AlphaFoldDB" id="A0AA35G8V4"/>
<keyword evidence="7 10" id="KW-0067">ATP-binding</keyword>
<dbReference type="HAMAP" id="MF_00244">
    <property type="entry name" value="NaMN_adenylyltr"/>
    <property type="match status" value="1"/>
</dbReference>
<keyword evidence="4 10" id="KW-0808">Transferase</keyword>
<evidence type="ECO:0000256" key="2">
    <source>
        <dbReference type="ARBA" id="ARBA00005019"/>
    </source>
</evidence>
<evidence type="ECO:0000259" key="11">
    <source>
        <dbReference type="Pfam" id="PF01467"/>
    </source>
</evidence>
<dbReference type="NCBIfam" id="TIGR00125">
    <property type="entry name" value="cyt_tran_rel"/>
    <property type="match status" value="1"/>
</dbReference>
<dbReference type="InterPro" id="IPR004821">
    <property type="entry name" value="Cyt_trans-like"/>
</dbReference>
<evidence type="ECO:0000256" key="10">
    <source>
        <dbReference type="HAMAP-Rule" id="MF_00244"/>
    </source>
</evidence>
<name>A0AA35G8V4_9FIRM</name>
<dbReference type="InterPro" id="IPR014729">
    <property type="entry name" value="Rossmann-like_a/b/a_fold"/>
</dbReference>
<evidence type="ECO:0000313" key="12">
    <source>
        <dbReference type="EMBL" id="BDG61461.1"/>
    </source>
</evidence>
<dbReference type="Pfam" id="PF01467">
    <property type="entry name" value="CTP_transf_like"/>
    <property type="match status" value="1"/>
</dbReference>
<accession>A0AA35G8V4</accession>
<feature type="domain" description="Cytidyltransferase-like" evidence="11">
    <location>
        <begin position="8"/>
        <end position="176"/>
    </location>
</feature>
<comment type="function">
    <text evidence="1 10">Catalyzes the reversible adenylation of nicotinate mononucleotide (NaMN) to nicotinic acid adenine dinucleotide (NaAD).</text>
</comment>
<evidence type="ECO:0000256" key="1">
    <source>
        <dbReference type="ARBA" id="ARBA00002324"/>
    </source>
</evidence>
<comment type="similarity">
    <text evidence="10">Belongs to the NadD family.</text>
</comment>
<evidence type="ECO:0000256" key="6">
    <source>
        <dbReference type="ARBA" id="ARBA00022741"/>
    </source>
</evidence>
<dbReference type="GO" id="GO:0005524">
    <property type="term" value="F:ATP binding"/>
    <property type="evidence" value="ECO:0007669"/>
    <property type="project" value="UniProtKB-KW"/>
</dbReference>
<dbReference type="PANTHER" id="PTHR39321:SF3">
    <property type="entry name" value="PHOSPHOPANTETHEINE ADENYLYLTRANSFERASE"/>
    <property type="match status" value="1"/>
</dbReference>
<dbReference type="EMBL" id="AP025628">
    <property type="protein sequence ID" value="BDG61461.1"/>
    <property type="molecule type" value="Genomic_DNA"/>
</dbReference>
<comment type="pathway">
    <text evidence="2 10">Cofactor biosynthesis; NAD(+) biosynthesis; deamido-NAD(+) from nicotinate D-ribonucleotide: step 1/1.</text>
</comment>
<keyword evidence="13" id="KW-1185">Reference proteome</keyword>
<dbReference type="Gene3D" id="3.40.50.620">
    <property type="entry name" value="HUPs"/>
    <property type="match status" value="1"/>
</dbReference>
<dbReference type="GO" id="GO:0009435">
    <property type="term" value="P:NAD+ biosynthetic process"/>
    <property type="evidence" value="ECO:0007669"/>
    <property type="project" value="UniProtKB-UniRule"/>
</dbReference>
<dbReference type="Proteomes" id="UP001163687">
    <property type="component" value="Chromosome"/>
</dbReference>
<sequence>MGRRRIGVFGGTFDPVHYGHLAAAVGAAWLVGLERVLLVPAGEPPHKTGHPVTPAAHRLAMVRLAAADNPLFEICELELERPGPSYTVDTMAELERRHPDWDLVFLTGLDGLLAIETWHEYRRLLTGWPLVAIVRPGVPLEGWEALRRRLGPELTARVRIVETPGVAVSASDLRARARAGYPLTYLVPPGVEEYIRKNGLYRGHEGGPG</sequence>
<evidence type="ECO:0000256" key="4">
    <source>
        <dbReference type="ARBA" id="ARBA00022679"/>
    </source>
</evidence>
<dbReference type="GO" id="GO:0004515">
    <property type="term" value="F:nicotinate-nucleotide adenylyltransferase activity"/>
    <property type="evidence" value="ECO:0007669"/>
    <property type="project" value="UniProtKB-UniRule"/>
</dbReference>
<organism evidence="12 13">
    <name type="scientific">Caldinitratiruptor microaerophilus</name>
    <dbReference type="NCBI Taxonomy" id="671077"/>
    <lineage>
        <taxon>Bacteria</taxon>
        <taxon>Bacillati</taxon>
        <taxon>Bacillota</taxon>
        <taxon>Clostridia</taxon>
        <taxon>Eubacteriales</taxon>
        <taxon>Symbiobacteriaceae</taxon>
        <taxon>Caldinitratiruptor</taxon>
    </lineage>
</organism>
<evidence type="ECO:0000256" key="5">
    <source>
        <dbReference type="ARBA" id="ARBA00022695"/>
    </source>
</evidence>
<comment type="catalytic activity">
    <reaction evidence="9 10">
        <text>nicotinate beta-D-ribonucleotide + ATP + H(+) = deamido-NAD(+) + diphosphate</text>
        <dbReference type="Rhea" id="RHEA:22860"/>
        <dbReference type="ChEBI" id="CHEBI:15378"/>
        <dbReference type="ChEBI" id="CHEBI:30616"/>
        <dbReference type="ChEBI" id="CHEBI:33019"/>
        <dbReference type="ChEBI" id="CHEBI:57502"/>
        <dbReference type="ChEBI" id="CHEBI:58437"/>
        <dbReference type="EC" id="2.7.7.18"/>
    </reaction>
</comment>
<dbReference type="CDD" id="cd02165">
    <property type="entry name" value="NMNAT"/>
    <property type="match status" value="1"/>
</dbReference>
<dbReference type="KEGG" id="cmic:caldi_25510"/>
<evidence type="ECO:0000313" key="13">
    <source>
        <dbReference type="Proteomes" id="UP001163687"/>
    </source>
</evidence>
<dbReference type="SUPFAM" id="SSF52374">
    <property type="entry name" value="Nucleotidylyl transferase"/>
    <property type="match status" value="1"/>
</dbReference>
<keyword evidence="6 10" id="KW-0547">Nucleotide-binding</keyword>
<dbReference type="PANTHER" id="PTHR39321">
    <property type="entry name" value="NICOTINATE-NUCLEOTIDE ADENYLYLTRANSFERASE-RELATED"/>
    <property type="match status" value="1"/>
</dbReference>
<dbReference type="NCBIfam" id="NF000840">
    <property type="entry name" value="PRK00071.1-3"/>
    <property type="match status" value="1"/>
</dbReference>
<evidence type="ECO:0000256" key="8">
    <source>
        <dbReference type="ARBA" id="ARBA00023027"/>
    </source>
</evidence>
<proteinExistence type="inferred from homology"/>
<evidence type="ECO:0000256" key="3">
    <source>
        <dbReference type="ARBA" id="ARBA00022642"/>
    </source>
</evidence>
<protein>
    <recommendedName>
        <fullName evidence="10">Probable nicotinate-nucleotide adenylyltransferase</fullName>
        <ecNumber evidence="10">2.7.7.18</ecNumber>
    </recommendedName>
    <alternativeName>
        <fullName evidence="10">Deamido-NAD(+) diphosphorylase</fullName>
    </alternativeName>
    <alternativeName>
        <fullName evidence="10">Deamido-NAD(+) pyrophosphorylase</fullName>
    </alternativeName>
    <alternativeName>
        <fullName evidence="10">Nicotinate mononucleotide adenylyltransferase</fullName>
        <shortName evidence="10">NaMN adenylyltransferase</shortName>
    </alternativeName>
</protein>
<keyword evidence="3 10" id="KW-0662">Pyridine nucleotide biosynthesis</keyword>
<dbReference type="EC" id="2.7.7.18" evidence="10"/>
<dbReference type="NCBIfam" id="TIGR00482">
    <property type="entry name" value="nicotinate (nicotinamide) nucleotide adenylyltransferase"/>
    <property type="match status" value="1"/>
</dbReference>
<dbReference type="InterPro" id="IPR005248">
    <property type="entry name" value="NadD/NMNAT"/>
</dbReference>
<keyword evidence="8 10" id="KW-0520">NAD</keyword>
<reference evidence="12" key="1">
    <citation type="submission" date="2022-03" db="EMBL/GenBank/DDBJ databases">
        <title>Complete genome sequence of Caldinitratiruptor microaerophilus.</title>
        <authorList>
            <person name="Mukaiyama R."/>
            <person name="Nishiyama T."/>
            <person name="Ueda K."/>
        </authorList>
    </citation>
    <scope>NUCLEOTIDE SEQUENCE</scope>
    <source>
        <strain evidence="12">JCM 16183</strain>
    </source>
</reference>